<dbReference type="Proteomes" id="UP000886780">
    <property type="component" value="Unassembled WGS sequence"/>
</dbReference>
<comment type="caution">
    <text evidence="3">The sequence shown here is derived from an EMBL/GenBank/DDBJ whole genome shotgun (WGS) entry which is preliminary data.</text>
</comment>
<dbReference type="EMBL" id="DXEU01000071">
    <property type="protein sequence ID" value="HIX51981.1"/>
    <property type="molecule type" value="Genomic_DNA"/>
</dbReference>
<dbReference type="PROSITE" id="PS51257">
    <property type="entry name" value="PROKAR_LIPOPROTEIN"/>
    <property type="match status" value="1"/>
</dbReference>
<dbReference type="InterPro" id="IPR004509">
    <property type="entry name" value="Competence_ComEA_HhH"/>
</dbReference>
<dbReference type="Gene3D" id="3.10.560.10">
    <property type="entry name" value="Outer membrane lipoprotein wza domain like"/>
    <property type="match status" value="1"/>
</dbReference>
<feature type="chain" id="PRO_5039568300" evidence="1">
    <location>
        <begin position="26"/>
        <end position="195"/>
    </location>
</feature>
<name>A0A9D1W390_9FIRM</name>
<dbReference type="InterPro" id="IPR003583">
    <property type="entry name" value="Hlx-hairpin-Hlx_DNA-bd_motif"/>
</dbReference>
<keyword evidence="1" id="KW-0732">Signal</keyword>
<sequence length="195" mass="20923">MKKQYWKTCLAVLLLAAAGFIYSCSGDGISENIGEDQTESLGTSALTESEADTQAPVYQYIHICGEVMNPGVYQVEEGSRIFQAVELAGGFTEEAAAEALNLAELTEDGMKIDVPSKEEAQSGMTGVSGQTGGKVNINRAGPEELMTLTGIGESRAADIIRYREENGRFQSVEDIMKVPGIKEGAFEKIKDNISV</sequence>
<dbReference type="InterPro" id="IPR019554">
    <property type="entry name" value="Soluble_ligand-bd"/>
</dbReference>
<dbReference type="SMART" id="SM00278">
    <property type="entry name" value="HhH1"/>
    <property type="match status" value="2"/>
</dbReference>
<feature type="domain" description="Helix-hairpin-helix DNA-binding motif class 1" evidence="2">
    <location>
        <begin position="173"/>
        <end position="192"/>
    </location>
</feature>
<evidence type="ECO:0000259" key="2">
    <source>
        <dbReference type="SMART" id="SM00278"/>
    </source>
</evidence>
<organism evidence="3 4">
    <name type="scientific">Candidatus Lachnoclostridium stercoripullorum</name>
    <dbReference type="NCBI Taxonomy" id="2838635"/>
    <lineage>
        <taxon>Bacteria</taxon>
        <taxon>Bacillati</taxon>
        <taxon>Bacillota</taxon>
        <taxon>Clostridia</taxon>
        <taxon>Lachnospirales</taxon>
        <taxon>Lachnospiraceae</taxon>
    </lineage>
</organism>
<dbReference type="GO" id="GO:0015627">
    <property type="term" value="C:type II protein secretion system complex"/>
    <property type="evidence" value="ECO:0007669"/>
    <property type="project" value="TreeGrafter"/>
</dbReference>
<dbReference type="Pfam" id="PF12836">
    <property type="entry name" value="HHH_3"/>
    <property type="match status" value="1"/>
</dbReference>
<dbReference type="InterPro" id="IPR010994">
    <property type="entry name" value="RuvA_2-like"/>
</dbReference>
<dbReference type="PANTHER" id="PTHR21180">
    <property type="entry name" value="ENDONUCLEASE/EXONUCLEASE/PHOSPHATASE FAMILY DOMAIN-CONTAINING PROTEIN 1"/>
    <property type="match status" value="1"/>
</dbReference>
<accession>A0A9D1W390</accession>
<evidence type="ECO:0000313" key="3">
    <source>
        <dbReference type="EMBL" id="HIX51981.1"/>
    </source>
</evidence>
<reference evidence="3" key="1">
    <citation type="journal article" date="2021" name="PeerJ">
        <title>Extensive microbial diversity within the chicken gut microbiome revealed by metagenomics and culture.</title>
        <authorList>
            <person name="Gilroy R."/>
            <person name="Ravi A."/>
            <person name="Getino M."/>
            <person name="Pursley I."/>
            <person name="Horton D.L."/>
            <person name="Alikhan N.F."/>
            <person name="Baker D."/>
            <person name="Gharbi K."/>
            <person name="Hall N."/>
            <person name="Watson M."/>
            <person name="Adriaenssens E.M."/>
            <person name="Foster-Nyarko E."/>
            <person name="Jarju S."/>
            <person name="Secka A."/>
            <person name="Antonio M."/>
            <person name="Oren A."/>
            <person name="Chaudhuri R.R."/>
            <person name="La Ragione R."/>
            <person name="Hildebrand F."/>
            <person name="Pallen M.J."/>
        </authorList>
    </citation>
    <scope>NUCLEOTIDE SEQUENCE</scope>
    <source>
        <strain evidence="3">ChiGjej4B4-12881</strain>
    </source>
</reference>
<dbReference type="GO" id="GO:0003677">
    <property type="term" value="F:DNA binding"/>
    <property type="evidence" value="ECO:0007669"/>
    <property type="project" value="InterPro"/>
</dbReference>
<dbReference type="Pfam" id="PF10531">
    <property type="entry name" value="SLBB"/>
    <property type="match status" value="1"/>
</dbReference>
<evidence type="ECO:0000256" key="1">
    <source>
        <dbReference type="SAM" id="SignalP"/>
    </source>
</evidence>
<dbReference type="NCBIfam" id="TIGR00426">
    <property type="entry name" value="competence protein ComEA helix-hairpin-helix repeat region"/>
    <property type="match status" value="1"/>
</dbReference>
<dbReference type="PANTHER" id="PTHR21180:SF32">
    <property type="entry name" value="ENDONUCLEASE_EXONUCLEASE_PHOSPHATASE FAMILY DOMAIN-CONTAINING PROTEIN 1"/>
    <property type="match status" value="1"/>
</dbReference>
<dbReference type="GO" id="GO:0006281">
    <property type="term" value="P:DNA repair"/>
    <property type="evidence" value="ECO:0007669"/>
    <property type="project" value="InterPro"/>
</dbReference>
<gene>
    <name evidence="3" type="ORF">IAA28_04155</name>
</gene>
<evidence type="ECO:0000313" key="4">
    <source>
        <dbReference type="Proteomes" id="UP000886780"/>
    </source>
</evidence>
<dbReference type="InterPro" id="IPR051675">
    <property type="entry name" value="Endo/Exo/Phosphatase_dom_1"/>
</dbReference>
<dbReference type="GO" id="GO:0015628">
    <property type="term" value="P:protein secretion by the type II secretion system"/>
    <property type="evidence" value="ECO:0007669"/>
    <property type="project" value="TreeGrafter"/>
</dbReference>
<dbReference type="AlphaFoldDB" id="A0A9D1W390"/>
<proteinExistence type="predicted"/>
<dbReference type="SUPFAM" id="SSF47781">
    <property type="entry name" value="RuvA domain 2-like"/>
    <property type="match status" value="1"/>
</dbReference>
<feature type="signal peptide" evidence="1">
    <location>
        <begin position="1"/>
        <end position="25"/>
    </location>
</feature>
<dbReference type="Gene3D" id="1.10.150.280">
    <property type="entry name" value="AF1531-like domain"/>
    <property type="match status" value="1"/>
</dbReference>
<protein>
    <submittedName>
        <fullName evidence="3">Helix-hairpin-helix domain-containing protein</fullName>
    </submittedName>
</protein>
<feature type="domain" description="Helix-hairpin-helix DNA-binding motif class 1" evidence="2">
    <location>
        <begin position="143"/>
        <end position="162"/>
    </location>
</feature>
<reference evidence="3" key="2">
    <citation type="submission" date="2021-04" db="EMBL/GenBank/DDBJ databases">
        <authorList>
            <person name="Gilroy R."/>
        </authorList>
    </citation>
    <scope>NUCLEOTIDE SEQUENCE</scope>
    <source>
        <strain evidence="3">ChiGjej4B4-12881</strain>
    </source>
</reference>